<dbReference type="SUPFAM" id="SSF48371">
    <property type="entry name" value="ARM repeat"/>
    <property type="match status" value="1"/>
</dbReference>
<accession>A0A150XPJ0</accession>
<comment type="caution">
    <text evidence="1">The sequence shown here is derived from an EMBL/GenBank/DDBJ whole genome shotgun (WGS) entry which is preliminary data.</text>
</comment>
<dbReference type="Pfam" id="PF13646">
    <property type="entry name" value="HEAT_2"/>
    <property type="match status" value="1"/>
</dbReference>
<keyword evidence="2" id="KW-1185">Reference proteome</keyword>
<reference evidence="1" key="1">
    <citation type="submission" date="2016-01" db="EMBL/GenBank/DDBJ databases">
        <title>Genome sequencing of Roseivirga ehrenbergii KMM 6017.</title>
        <authorList>
            <person name="Selvaratnam C."/>
            <person name="Thevarajoo S."/>
            <person name="Goh K.M."/>
            <person name="Ee R."/>
            <person name="Chan K.-G."/>
            <person name="Chong C.S."/>
        </authorList>
    </citation>
    <scope>NUCLEOTIDE SEQUENCE [LARGE SCALE GENOMIC DNA]</scope>
    <source>
        <strain evidence="1">KMM 6017</strain>
    </source>
</reference>
<dbReference type="AlphaFoldDB" id="A0A150XPJ0"/>
<sequence length="215" mass="24458">MRHECGGYITLPAIMSNWEKLNEELKQAGVPQRTFMNEPMEPVDTLVNTDISSKPFNNILLNYLSKLSGNECEMVVRALTEKSNKEISSELIPLFDRTDLSEGNLWAVGHALNIIKDKSRINEYIRICKNSELGAARSEIIRFLGSIRTPDIYDLLTELLNDLTIRFAVIEALGRMNNSEAVELLNSLELEPKSVENRNRTTALKRLQRAPAKRR</sequence>
<organism evidence="1 2">
    <name type="scientific">Roseivirga ehrenbergii (strain DSM 102268 / JCM 13514 / KCTC 12282 / NCIMB 14502 / KMM 6017)</name>
    <dbReference type="NCBI Taxonomy" id="279360"/>
    <lineage>
        <taxon>Bacteria</taxon>
        <taxon>Pseudomonadati</taxon>
        <taxon>Bacteroidota</taxon>
        <taxon>Cytophagia</taxon>
        <taxon>Cytophagales</taxon>
        <taxon>Roseivirgaceae</taxon>
        <taxon>Roseivirga</taxon>
    </lineage>
</organism>
<evidence type="ECO:0000313" key="1">
    <source>
        <dbReference type="EMBL" id="KYG80636.1"/>
    </source>
</evidence>
<gene>
    <name evidence="1" type="ORF">MB14_15935</name>
</gene>
<dbReference type="EMBL" id="LQZQ01000004">
    <property type="protein sequence ID" value="KYG80636.1"/>
    <property type="molecule type" value="Genomic_DNA"/>
</dbReference>
<evidence type="ECO:0008006" key="3">
    <source>
        <dbReference type="Google" id="ProtNLM"/>
    </source>
</evidence>
<protein>
    <recommendedName>
        <fullName evidence="3">HEAT repeat domain-containing protein</fullName>
    </recommendedName>
</protein>
<evidence type="ECO:0000313" key="2">
    <source>
        <dbReference type="Proteomes" id="UP000075583"/>
    </source>
</evidence>
<dbReference type="Proteomes" id="UP000075583">
    <property type="component" value="Unassembled WGS sequence"/>
</dbReference>
<proteinExistence type="predicted"/>
<name>A0A150XPJ0_ROSEK</name>
<dbReference type="Gene3D" id="1.25.10.10">
    <property type="entry name" value="Leucine-rich Repeat Variant"/>
    <property type="match status" value="1"/>
</dbReference>
<dbReference type="InterPro" id="IPR011989">
    <property type="entry name" value="ARM-like"/>
</dbReference>
<dbReference type="STRING" id="279360.MB14_15935"/>
<dbReference type="InterPro" id="IPR016024">
    <property type="entry name" value="ARM-type_fold"/>
</dbReference>